<evidence type="ECO:0000256" key="2">
    <source>
        <dbReference type="ARBA" id="ARBA00012076"/>
    </source>
</evidence>
<keyword evidence="4" id="KW-0443">Lipid metabolism</keyword>
<dbReference type="PANTHER" id="PTHR11941">
    <property type="entry name" value="ENOYL-COA HYDRATASE-RELATED"/>
    <property type="match status" value="1"/>
</dbReference>
<comment type="similarity">
    <text evidence="1 7">Belongs to the enoyl-CoA hydratase/isomerase family.</text>
</comment>
<keyword evidence="5" id="KW-0456">Lyase</keyword>
<dbReference type="InterPro" id="IPR029045">
    <property type="entry name" value="ClpP/crotonase-like_dom_sf"/>
</dbReference>
<proteinExistence type="inferred from homology"/>
<evidence type="ECO:0000256" key="5">
    <source>
        <dbReference type="ARBA" id="ARBA00023239"/>
    </source>
</evidence>
<evidence type="ECO:0000313" key="8">
    <source>
        <dbReference type="EMBL" id="CAD5117138.1"/>
    </source>
</evidence>
<comment type="caution">
    <text evidence="8">The sequence shown here is derived from an EMBL/GenBank/DDBJ whole genome shotgun (WGS) entry which is preliminary data.</text>
</comment>
<dbReference type="OrthoDB" id="2018133at2759"/>
<dbReference type="PROSITE" id="PS00166">
    <property type="entry name" value="ENOYL_COA_HYDRATASE"/>
    <property type="match status" value="1"/>
</dbReference>
<dbReference type="Gene3D" id="1.10.12.10">
    <property type="entry name" value="Lyase 2-enoyl-coa Hydratase, Chain A, domain 2"/>
    <property type="match status" value="1"/>
</dbReference>
<reference evidence="8 9" key="1">
    <citation type="submission" date="2020-08" db="EMBL/GenBank/DDBJ databases">
        <authorList>
            <person name="Hejnol A."/>
        </authorList>
    </citation>
    <scope>NUCLEOTIDE SEQUENCE [LARGE SCALE GENOMIC DNA]</scope>
</reference>
<evidence type="ECO:0000256" key="7">
    <source>
        <dbReference type="RuleBase" id="RU003707"/>
    </source>
</evidence>
<dbReference type="AlphaFoldDB" id="A0A7I8VNV4"/>
<evidence type="ECO:0000256" key="3">
    <source>
        <dbReference type="ARBA" id="ARBA00022832"/>
    </source>
</evidence>
<keyword evidence="9" id="KW-1185">Reference proteome</keyword>
<dbReference type="Gene3D" id="3.90.226.10">
    <property type="entry name" value="2-enoyl-CoA Hydratase, Chain A, domain 1"/>
    <property type="match status" value="1"/>
</dbReference>
<name>A0A7I8VNV4_9ANNE</name>
<dbReference type="EC" id="4.2.1.17" evidence="2"/>
<dbReference type="InterPro" id="IPR001753">
    <property type="entry name" value="Enoyl-CoA_hydra/iso"/>
</dbReference>
<dbReference type="InterPro" id="IPR018376">
    <property type="entry name" value="Enoyl-CoA_hyd/isom_CS"/>
</dbReference>
<evidence type="ECO:0000256" key="4">
    <source>
        <dbReference type="ARBA" id="ARBA00023098"/>
    </source>
</evidence>
<sequence>MAFAKLTSRYSALLVRQTLNSQKQFIPASLLSTLPSDQKKFEYLKVGRCGEENKVAFIELYRPKALNALCNGLMLELNETFDWIDNDNTIGCAVITGSEKAFAAGADIKEMQPKHFSEVYRDNFLEHWNRITRLRKPIIAAVNGFALGGGCELAMMCDMIYAGEKAQFGQPEIIIGTIPGSGGTQRLPRLVGKSKAMEMVLTGDRIGAEEACKFGLVSKVVAPEKLVDEAIKTADRICQHSPLIVKMAKEAVNASFEMTLAEGVHFEKRMFHQTFATSDRREGMTAFVEKRKPNFSNE</sequence>
<gene>
    <name evidence="8" type="ORF">DGYR_LOCUS5696</name>
</gene>
<dbReference type="GO" id="GO:0006635">
    <property type="term" value="P:fatty acid beta-oxidation"/>
    <property type="evidence" value="ECO:0007669"/>
    <property type="project" value="TreeGrafter"/>
</dbReference>
<protein>
    <recommendedName>
        <fullName evidence="6">Probable enoyl-CoA hydratase, mitochondrial</fullName>
        <ecNumber evidence="2">4.2.1.17</ecNumber>
    </recommendedName>
</protein>
<dbReference type="FunFam" id="3.90.226.10:FF:000019">
    <property type="entry name" value="Enoyl-CoA hydratase, mitochondrial"/>
    <property type="match status" value="1"/>
</dbReference>
<dbReference type="FunFam" id="1.10.12.10:FF:000001">
    <property type="entry name" value="Probable enoyl-CoA hydratase, mitochondrial"/>
    <property type="match status" value="1"/>
</dbReference>
<dbReference type="EMBL" id="CAJFCJ010000007">
    <property type="protein sequence ID" value="CAD5117138.1"/>
    <property type="molecule type" value="Genomic_DNA"/>
</dbReference>
<organism evidence="8 9">
    <name type="scientific">Dimorphilus gyrociliatus</name>
    <dbReference type="NCBI Taxonomy" id="2664684"/>
    <lineage>
        <taxon>Eukaryota</taxon>
        <taxon>Metazoa</taxon>
        <taxon>Spiralia</taxon>
        <taxon>Lophotrochozoa</taxon>
        <taxon>Annelida</taxon>
        <taxon>Polychaeta</taxon>
        <taxon>Polychaeta incertae sedis</taxon>
        <taxon>Dinophilidae</taxon>
        <taxon>Dimorphilus</taxon>
    </lineage>
</organism>
<evidence type="ECO:0000313" key="9">
    <source>
        <dbReference type="Proteomes" id="UP000549394"/>
    </source>
</evidence>
<dbReference type="GO" id="GO:0005739">
    <property type="term" value="C:mitochondrion"/>
    <property type="evidence" value="ECO:0007669"/>
    <property type="project" value="TreeGrafter"/>
</dbReference>
<accession>A0A7I8VNV4</accession>
<dbReference type="Pfam" id="PF00378">
    <property type="entry name" value="ECH_1"/>
    <property type="match status" value="1"/>
</dbReference>
<dbReference type="CDD" id="cd06558">
    <property type="entry name" value="crotonase-like"/>
    <property type="match status" value="1"/>
</dbReference>
<dbReference type="GO" id="GO:0004300">
    <property type="term" value="F:enoyl-CoA hydratase activity"/>
    <property type="evidence" value="ECO:0007669"/>
    <property type="project" value="UniProtKB-EC"/>
</dbReference>
<evidence type="ECO:0000256" key="1">
    <source>
        <dbReference type="ARBA" id="ARBA00005254"/>
    </source>
</evidence>
<dbReference type="SUPFAM" id="SSF52096">
    <property type="entry name" value="ClpP/crotonase"/>
    <property type="match status" value="1"/>
</dbReference>
<evidence type="ECO:0000256" key="6">
    <source>
        <dbReference type="ARBA" id="ARBA00073937"/>
    </source>
</evidence>
<keyword evidence="3" id="KW-0276">Fatty acid metabolism</keyword>
<dbReference type="PANTHER" id="PTHR11941:SF54">
    <property type="entry name" value="ENOYL-COA HYDRATASE, MITOCHONDRIAL"/>
    <property type="match status" value="1"/>
</dbReference>
<dbReference type="Proteomes" id="UP000549394">
    <property type="component" value="Unassembled WGS sequence"/>
</dbReference>
<dbReference type="InterPro" id="IPR014748">
    <property type="entry name" value="Enoyl-CoA_hydra_C"/>
</dbReference>